<name>A0A562U847_9SPHI</name>
<comment type="caution">
    <text evidence="1">The sequence shown here is derived from an EMBL/GenBank/DDBJ whole genome shotgun (WGS) entry which is preliminary data.</text>
</comment>
<reference evidence="1 2" key="1">
    <citation type="submission" date="2019-07" db="EMBL/GenBank/DDBJ databases">
        <title>Genomic Encyclopedia of Archaeal and Bacterial Type Strains, Phase II (KMG-II): from individual species to whole genera.</title>
        <authorList>
            <person name="Goeker M."/>
        </authorList>
    </citation>
    <scope>NUCLEOTIDE SEQUENCE [LARGE SCALE GENOMIC DNA]</scope>
    <source>
        <strain evidence="1 2">ATCC BAA-1854</strain>
    </source>
</reference>
<accession>A0A562U847</accession>
<proteinExistence type="predicted"/>
<dbReference type="Proteomes" id="UP000317010">
    <property type="component" value="Unassembled WGS sequence"/>
</dbReference>
<gene>
    <name evidence="1" type="ORF">JN11_01736</name>
</gene>
<organism evidence="1 2">
    <name type="scientific">Mucilaginibacter frigoritolerans</name>
    <dbReference type="NCBI Taxonomy" id="652788"/>
    <lineage>
        <taxon>Bacteria</taxon>
        <taxon>Pseudomonadati</taxon>
        <taxon>Bacteroidota</taxon>
        <taxon>Sphingobacteriia</taxon>
        <taxon>Sphingobacteriales</taxon>
        <taxon>Sphingobacteriaceae</taxon>
        <taxon>Mucilaginibacter</taxon>
    </lineage>
</organism>
<dbReference type="EMBL" id="VLLI01000004">
    <property type="protein sequence ID" value="TWJ01585.1"/>
    <property type="molecule type" value="Genomic_DNA"/>
</dbReference>
<evidence type="ECO:0008006" key="3">
    <source>
        <dbReference type="Google" id="ProtNLM"/>
    </source>
</evidence>
<dbReference type="AlphaFoldDB" id="A0A562U847"/>
<protein>
    <recommendedName>
        <fullName evidence="3">IS1 transposase</fullName>
    </recommendedName>
</protein>
<evidence type="ECO:0000313" key="1">
    <source>
        <dbReference type="EMBL" id="TWJ01585.1"/>
    </source>
</evidence>
<evidence type="ECO:0000313" key="2">
    <source>
        <dbReference type="Proteomes" id="UP000317010"/>
    </source>
</evidence>
<sequence length="264" mass="29878">MSLRATSRLADVSINTVTKLLLDTGKACQIFHDKTVHSLTSERVQLDEIWSFVYSKESNVSEGKENEAGDVWTWVGIDADSKIVVSWYVGDRDALSANTIVSDIKSRLVNRARLTKDGLKTYIDAVKNSFGKDIDFAQLKKIYESDYTKGAKKYAQRNECHYSRGDFVGVEIKRVSGNPDVKHVSTSYIERQNLTMCTHMHGFTRLTNSVSKKIENHCHAIALHFVHYNFCKVHKTLRGTPAMQVGLTKEPISIEDIVRLADKY</sequence>
<keyword evidence="2" id="KW-1185">Reference proteome</keyword>